<dbReference type="EMBL" id="GGFJ01012131">
    <property type="protein sequence ID" value="MBW61272.1"/>
    <property type="molecule type" value="Transcribed_RNA"/>
</dbReference>
<keyword evidence="1" id="KW-0732">Signal</keyword>
<feature type="chain" id="PRO_5014895461" evidence="1">
    <location>
        <begin position="35"/>
        <end position="117"/>
    </location>
</feature>
<evidence type="ECO:0000256" key="1">
    <source>
        <dbReference type="SAM" id="SignalP"/>
    </source>
</evidence>
<evidence type="ECO:0000313" key="2">
    <source>
        <dbReference type="EMBL" id="MBW61272.1"/>
    </source>
</evidence>
<feature type="signal peptide" evidence="1">
    <location>
        <begin position="1"/>
        <end position="34"/>
    </location>
</feature>
<reference evidence="2" key="1">
    <citation type="submission" date="2018-01" db="EMBL/GenBank/DDBJ databases">
        <title>An insight into the sialome of Amazonian anophelines.</title>
        <authorList>
            <person name="Ribeiro J.M."/>
            <person name="Scarpassa V."/>
            <person name="Calvo E."/>
        </authorList>
    </citation>
    <scope>NUCLEOTIDE SEQUENCE</scope>
    <source>
        <tissue evidence="2">Salivary glands</tissue>
    </source>
</reference>
<accession>A0A2M4C7G1</accession>
<protein>
    <submittedName>
        <fullName evidence="2">Putative secreted protein</fullName>
    </submittedName>
</protein>
<organism evidence="2">
    <name type="scientific">Anopheles marajoara</name>
    <dbReference type="NCBI Taxonomy" id="58244"/>
    <lineage>
        <taxon>Eukaryota</taxon>
        <taxon>Metazoa</taxon>
        <taxon>Ecdysozoa</taxon>
        <taxon>Arthropoda</taxon>
        <taxon>Hexapoda</taxon>
        <taxon>Insecta</taxon>
        <taxon>Pterygota</taxon>
        <taxon>Neoptera</taxon>
        <taxon>Endopterygota</taxon>
        <taxon>Diptera</taxon>
        <taxon>Nematocera</taxon>
        <taxon>Culicoidea</taxon>
        <taxon>Culicidae</taxon>
        <taxon>Anophelinae</taxon>
        <taxon>Anopheles</taxon>
    </lineage>
</organism>
<dbReference type="AlphaFoldDB" id="A0A2M4C7G1"/>
<sequence>MCVCVCVFRAKVLLKIRSTFCLHLFFCLTPTGEGARQLSNPRVRRRACAGSSTCLQCTCVRACVLEWCFFSIFFFESSFFIVFPRLPPGERKLWPACAVLTPWRYTNKRRITLGLKR</sequence>
<proteinExistence type="predicted"/>
<name>A0A2M4C7G1_9DIPT</name>